<proteinExistence type="predicted"/>
<dbReference type="Proteomes" id="UP001597045">
    <property type="component" value="Unassembled WGS sequence"/>
</dbReference>
<name>A0ABW3MLB0_9PSEU</name>
<dbReference type="InterPro" id="IPR036188">
    <property type="entry name" value="FAD/NAD-bd_sf"/>
</dbReference>
<dbReference type="PANTHER" id="PTHR42949">
    <property type="entry name" value="ANAEROBIC GLYCEROL-3-PHOSPHATE DEHYDROGENASE SUBUNIT B"/>
    <property type="match status" value="1"/>
</dbReference>
<evidence type="ECO:0000313" key="3">
    <source>
        <dbReference type="Proteomes" id="UP001597045"/>
    </source>
</evidence>
<gene>
    <name evidence="2" type="ORF">ACFQ1S_41025</name>
</gene>
<reference evidence="3" key="1">
    <citation type="journal article" date="2019" name="Int. J. Syst. Evol. Microbiol.">
        <title>The Global Catalogue of Microorganisms (GCM) 10K type strain sequencing project: providing services to taxonomists for standard genome sequencing and annotation.</title>
        <authorList>
            <consortium name="The Broad Institute Genomics Platform"/>
            <consortium name="The Broad Institute Genome Sequencing Center for Infectious Disease"/>
            <person name="Wu L."/>
            <person name="Ma J."/>
        </authorList>
    </citation>
    <scope>NUCLEOTIDE SEQUENCE [LARGE SCALE GENOMIC DNA]</scope>
    <source>
        <strain evidence="3">JCM 31486</strain>
    </source>
</reference>
<feature type="non-terminal residue" evidence="2">
    <location>
        <position position="198"/>
    </location>
</feature>
<keyword evidence="3" id="KW-1185">Reference proteome</keyword>
<dbReference type="InterPro" id="IPR051691">
    <property type="entry name" value="Metab_Enz_Cyan_OpOx_G3PDH"/>
</dbReference>
<dbReference type="SUPFAM" id="SSF51905">
    <property type="entry name" value="FAD/NAD(P)-binding domain"/>
    <property type="match status" value="1"/>
</dbReference>
<accession>A0ABW3MLB0</accession>
<sequence length="198" mass="20990">MSTSDGSTAFGYYDSNYVLVAQGRTLWHIRARRVILATGAYEQPIVFSNNDRPGIMLAGAVRRYITRYAVLPGRQAVVFTTNDSGYLTASALMDAGASVTVVDPRGPKPGFDVVTGLVSDTTGDSRITSVLVGERTIPCDLLAVSGGWNPNVHLFSQSRGTLRWNGSTFVPDKAAQAVRVVGAANGTFSREGAVAEGT</sequence>
<dbReference type="Gene3D" id="3.50.50.60">
    <property type="entry name" value="FAD/NAD(P)-binding domain"/>
    <property type="match status" value="1"/>
</dbReference>
<dbReference type="PANTHER" id="PTHR42949:SF3">
    <property type="entry name" value="ANAEROBIC GLYCEROL-3-PHOSPHATE DEHYDROGENASE SUBUNIT B"/>
    <property type="match status" value="1"/>
</dbReference>
<comment type="caution">
    <text evidence="2">The sequence shown here is derived from an EMBL/GenBank/DDBJ whole genome shotgun (WGS) entry which is preliminary data.</text>
</comment>
<protein>
    <submittedName>
        <fullName evidence="2">Ferredoxin</fullName>
    </submittedName>
</protein>
<evidence type="ECO:0000313" key="2">
    <source>
        <dbReference type="EMBL" id="MFD1051482.1"/>
    </source>
</evidence>
<keyword evidence="1" id="KW-0560">Oxidoreductase</keyword>
<evidence type="ECO:0000256" key="1">
    <source>
        <dbReference type="ARBA" id="ARBA00023002"/>
    </source>
</evidence>
<dbReference type="EMBL" id="JBHTIS010003634">
    <property type="protein sequence ID" value="MFD1051482.1"/>
    <property type="molecule type" value="Genomic_DNA"/>
</dbReference>
<organism evidence="2 3">
    <name type="scientific">Kibdelosporangium lantanae</name>
    <dbReference type="NCBI Taxonomy" id="1497396"/>
    <lineage>
        <taxon>Bacteria</taxon>
        <taxon>Bacillati</taxon>
        <taxon>Actinomycetota</taxon>
        <taxon>Actinomycetes</taxon>
        <taxon>Pseudonocardiales</taxon>
        <taxon>Pseudonocardiaceae</taxon>
        <taxon>Kibdelosporangium</taxon>
    </lineage>
</organism>